<dbReference type="OrthoDB" id="2129233at2759"/>
<accession>V8NWM3</accession>
<sequence length="763" mass="86406">MNIFHRKDADSHFSRSEMAEDLYTCLPCREGCSDCTDDTPCYAQEDHYLRLAIISFQTLCMLLDFISMLVVYRFRKAKSIRASGLILLETILFGSLLLYFPVVILYFEPSVFRCILLRWVRLLGFATVYGTVTLKLHRALKVFFSRTAQRIPYMTGGRVMKMLAVMFLVVVWFLTGWTSAVCENLQRNISLIGQGQTSDHLIFNMCLIDRWDYMMAIGKKDAIIDLITMRFSRSSNNPRDDMATEVYEDELDMGRSGSYLNSSINSAWSEHSLDPEDIRDELKKLYAQLEIYKRKKMITNNPHLQKKRCSKKGLGRSIMRRITEIPETVTRQYSREEKDFLEHGSSKNIAMARKNPPDCTGHIKPKEESLRNRVFSLKKSHSTYDHVRDPTEDSKNITTESGEVISTAETSLLDSLSENKASQKPVEKTEAVSTENVPLVCKSMSAHNLSADKKPLHPRTSVLQKSLSVIASAKEKTLGLAGKMQNEESVKSHKSQPKSKEVSKKHSSSEKTDHKDPHRRNSTQAEESKKPHKSGIMKQQKSILDAGKCLTKTRIDIEEICPWEIHDQVPETGLSDSKIQKHVSIASSDSETLHPSQTKGQSQPKATEEYQIPLQKSTEKCDISPWEIQEEHEVEEEEKWSPKALQEVSGTENENISSKHYTESICVGDSKDMPPKATIQTTEKDFTNKLGIQTKHASSSPPGNAFPSNPARSATNNSQKPLMSRVEICPWEYEGPELPKAERNTALSNATNLGSNKTEAHQK</sequence>
<evidence type="ECO:0000256" key="12">
    <source>
        <dbReference type="SAM" id="Phobius"/>
    </source>
</evidence>
<feature type="region of interest" description="Disordered" evidence="11">
    <location>
        <begin position="480"/>
        <end position="541"/>
    </location>
</feature>
<evidence type="ECO:0000256" key="4">
    <source>
        <dbReference type="ARBA" id="ARBA00022692"/>
    </source>
</evidence>
<evidence type="ECO:0000256" key="2">
    <source>
        <dbReference type="ARBA" id="ARBA00007242"/>
    </source>
</evidence>
<keyword evidence="6" id="KW-0297">G-protein coupled receptor</keyword>
<keyword evidence="7 12" id="KW-0472">Membrane</keyword>
<comment type="subcellular location">
    <subcellularLocation>
        <location evidence="1">Cell membrane</location>
        <topology evidence="1">Multi-pass membrane protein</topology>
    </subcellularLocation>
</comment>
<keyword evidence="4 12" id="KW-0812">Transmembrane</keyword>
<feature type="compositionally biased region" description="Acidic residues" evidence="11">
    <location>
        <begin position="628"/>
        <end position="638"/>
    </location>
</feature>
<organism evidence="14 15">
    <name type="scientific">Ophiophagus hannah</name>
    <name type="common">King cobra</name>
    <name type="synonym">Naja hannah</name>
    <dbReference type="NCBI Taxonomy" id="8665"/>
    <lineage>
        <taxon>Eukaryota</taxon>
        <taxon>Metazoa</taxon>
        <taxon>Chordata</taxon>
        <taxon>Craniata</taxon>
        <taxon>Vertebrata</taxon>
        <taxon>Euteleostomi</taxon>
        <taxon>Lepidosauria</taxon>
        <taxon>Squamata</taxon>
        <taxon>Bifurcata</taxon>
        <taxon>Unidentata</taxon>
        <taxon>Episquamata</taxon>
        <taxon>Toxicofera</taxon>
        <taxon>Serpentes</taxon>
        <taxon>Colubroidea</taxon>
        <taxon>Elapidae</taxon>
        <taxon>Elapinae</taxon>
        <taxon>Ophiophagus</taxon>
    </lineage>
</organism>
<feature type="transmembrane region" description="Helical" evidence="12">
    <location>
        <begin position="159"/>
        <end position="180"/>
    </location>
</feature>
<evidence type="ECO:0000256" key="9">
    <source>
        <dbReference type="ARBA" id="ARBA00023180"/>
    </source>
</evidence>
<feature type="transmembrane region" description="Helical" evidence="12">
    <location>
        <begin position="119"/>
        <end position="138"/>
    </location>
</feature>
<keyword evidence="10" id="KW-0807">Transducer</keyword>
<evidence type="ECO:0000313" key="15">
    <source>
        <dbReference type="Proteomes" id="UP000018936"/>
    </source>
</evidence>
<feature type="compositionally biased region" description="Polar residues" evidence="11">
    <location>
        <begin position="585"/>
        <end position="605"/>
    </location>
</feature>
<evidence type="ECO:0000259" key="13">
    <source>
        <dbReference type="PROSITE" id="PS50259"/>
    </source>
</evidence>
<evidence type="ECO:0000256" key="7">
    <source>
        <dbReference type="ARBA" id="ARBA00023136"/>
    </source>
</evidence>
<dbReference type="GO" id="GO:0005886">
    <property type="term" value="C:plasma membrane"/>
    <property type="evidence" value="ECO:0007669"/>
    <property type="project" value="UniProtKB-SubCell"/>
</dbReference>
<feature type="region of interest" description="Disordered" evidence="11">
    <location>
        <begin position="737"/>
        <end position="763"/>
    </location>
</feature>
<dbReference type="EMBL" id="AZIM01001512">
    <property type="protein sequence ID" value="ETE66654.1"/>
    <property type="molecule type" value="Genomic_DNA"/>
</dbReference>
<evidence type="ECO:0000256" key="3">
    <source>
        <dbReference type="ARBA" id="ARBA00022475"/>
    </source>
</evidence>
<keyword evidence="5 12" id="KW-1133">Transmembrane helix</keyword>
<dbReference type="InterPro" id="IPR043458">
    <property type="entry name" value="GPR158/179"/>
</dbReference>
<feature type="compositionally biased region" description="Basic and acidic residues" evidence="11">
    <location>
        <begin position="498"/>
        <end position="516"/>
    </location>
</feature>
<feature type="compositionally biased region" description="Polar residues" evidence="11">
    <location>
        <begin position="695"/>
        <end position="721"/>
    </location>
</feature>
<evidence type="ECO:0000256" key="5">
    <source>
        <dbReference type="ARBA" id="ARBA00022989"/>
    </source>
</evidence>
<dbReference type="Pfam" id="PF00003">
    <property type="entry name" value="7tm_3"/>
    <property type="match status" value="1"/>
</dbReference>
<dbReference type="PROSITE" id="PS50259">
    <property type="entry name" value="G_PROTEIN_RECEP_F3_4"/>
    <property type="match status" value="1"/>
</dbReference>
<keyword evidence="9" id="KW-0325">Glycoprotein</keyword>
<feature type="domain" description="G-protein coupled receptors family 3 profile" evidence="13">
    <location>
        <begin position="49"/>
        <end position="143"/>
    </location>
</feature>
<keyword evidence="3" id="KW-1003">Cell membrane</keyword>
<feature type="compositionally biased region" description="Basic and acidic residues" evidence="11">
    <location>
        <begin position="382"/>
        <end position="395"/>
    </location>
</feature>
<proteinExistence type="inferred from homology"/>
<keyword evidence="15" id="KW-1185">Reference proteome</keyword>
<feature type="region of interest" description="Disordered" evidence="11">
    <location>
        <begin position="689"/>
        <end position="722"/>
    </location>
</feature>
<name>V8NWM3_OPHHA</name>
<protein>
    <submittedName>
        <fullName evidence="14">Putative G-protein coupled receptor</fullName>
    </submittedName>
</protein>
<dbReference type="PANTHER" id="PTHR32546">
    <property type="entry name" value="G-PROTEIN COUPLED RECEPTOR 158-RELATED"/>
    <property type="match status" value="1"/>
</dbReference>
<feature type="compositionally biased region" description="Polar residues" evidence="11">
    <location>
        <begin position="648"/>
        <end position="658"/>
    </location>
</feature>
<comment type="similarity">
    <text evidence="2">Belongs to the G-protein coupled receptor 3 family.</text>
</comment>
<dbReference type="Proteomes" id="UP000018936">
    <property type="component" value="Unassembled WGS sequence"/>
</dbReference>
<evidence type="ECO:0000313" key="14">
    <source>
        <dbReference type="EMBL" id="ETE66654.1"/>
    </source>
</evidence>
<feature type="region of interest" description="Disordered" evidence="11">
    <location>
        <begin position="415"/>
        <end position="434"/>
    </location>
</feature>
<evidence type="ECO:0000256" key="1">
    <source>
        <dbReference type="ARBA" id="ARBA00004651"/>
    </source>
</evidence>
<feature type="region of interest" description="Disordered" evidence="11">
    <location>
        <begin position="381"/>
        <end position="404"/>
    </location>
</feature>
<dbReference type="PANTHER" id="PTHR32546:SF11">
    <property type="entry name" value="G-PROTEIN COUPLED RECEPTOR 158-RELATED"/>
    <property type="match status" value="1"/>
</dbReference>
<evidence type="ECO:0000256" key="6">
    <source>
        <dbReference type="ARBA" id="ARBA00023040"/>
    </source>
</evidence>
<feature type="compositionally biased region" description="Polar residues" evidence="11">
    <location>
        <begin position="745"/>
        <end position="757"/>
    </location>
</feature>
<evidence type="ECO:0000256" key="8">
    <source>
        <dbReference type="ARBA" id="ARBA00023170"/>
    </source>
</evidence>
<dbReference type="GO" id="GO:0004930">
    <property type="term" value="F:G protein-coupled receptor activity"/>
    <property type="evidence" value="ECO:0007669"/>
    <property type="project" value="UniProtKB-KW"/>
</dbReference>
<comment type="caution">
    <text evidence="14">The sequence shown here is derived from an EMBL/GenBank/DDBJ whole genome shotgun (WGS) entry which is preliminary data.</text>
</comment>
<evidence type="ECO:0000256" key="10">
    <source>
        <dbReference type="ARBA" id="ARBA00023224"/>
    </source>
</evidence>
<feature type="transmembrane region" description="Helical" evidence="12">
    <location>
        <begin position="84"/>
        <end position="107"/>
    </location>
</feature>
<feature type="region of interest" description="Disordered" evidence="11">
    <location>
        <begin position="570"/>
        <end position="658"/>
    </location>
</feature>
<keyword evidence="8 14" id="KW-0675">Receptor</keyword>
<feature type="transmembrane region" description="Helical" evidence="12">
    <location>
        <begin position="48"/>
        <end position="72"/>
    </location>
</feature>
<dbReference type="AlphaFoldDB" id="V8NWM3"/>
<dbReference type="InterPro" id="IPR017978">
    <property type="entry name" value="GPCR_3_C"/>
</dbReference>
<reference evidence="14 15" key="1">
    <citation type="journal article" date="2013" name="Proc. Natl. Acad. Sci. U.S.A.">
        <title>The king cobra genome reveals dynamic gene evolution and adaptation in the snake venom system.</title>
        <authorList>
            <person name="Vonk F.J."/>
            <person name="Casewell N.R."/>
            <person name="Henkel C.V."/>
            <person name="Heimberg A.M."/>
            <person name="Jansen H.J."/>
            <person name="McCleary R.J."/>
            <person name="Kerkkamp H.M."/>
            <person name="Vos R.A."/>
            <person name="Guerreiro I."/>
            <person name="Calvete J.J."/>
            <person name="Wuster W."/>
            <person name="Woods A.E."/>
            <person name="Logan J.M."/>
            <person name="Harrison R.A."/>
            <person name="Castoe T.A."/>
            <person name="de Koning A.P."/>
            <person name="Pollock D.D."/>
            <person name="Yandell M."/>
            <person name="Calderon D."/>
            <person name="Renjifo C."/>
            <person name="Currier R.B."/>
            <person name="Salgado D."/>
            <person name="Pla D."/>
            <person name="Sanz L."/>
            <person name="Hyder A.S."/>
            <person name="Ribeiro J.M."/>
            <person name="Arntzen J.W."/>
            <person name="van den Thillart G.E."/>
            <person name="Boetzer M."/>
            <person name="Pirovano W."/>
            <person name="Dirks R.P."/>
            <person name="Spaink H.P."/>
            <person name="Duboule D."/>
            <person name="McGlinn E."/>
            <person name="Kini R.M."/>
            <person name="Richardson M.K."/>
        </authorList>
    </citation>
    <scope>NUCLEOTIDE SEQUENCE</scope>
    <source>
        <tissue evidence="14">Blood</tissue>
    </source>
</reference>
<gene>
    <name evidence="14" type="primary">GPR158</name>
    <name evidence="14" type="ORF">L345_07560</name>
</gene>
<evidence type="ECO:0000256" key="11">
    <source>
        <dbReference type="SAM" id="MobiDB-lite"/>
    </source>
</evidence>